<gene>
    <name evidence="4" type="ordered locus">STHERM_c06940</name>
</gene>
<name>E0RRF1_WINT6</name>
<dbReference type="SUPFAM" id="SSF47729">
    <property type="entry name" value="IHF-like DNA-binding proteins"/>
    <property type="match status" value="1"/>
</dbReference>
<evidence type="ECO:0000256" key="3">
    <source>
        <dbReference type="RuleBase" id="RU003939"/>
    </source>
</evidence>
<dbReference type="GO" id="GO:0030527">
    <property type="term" value="F:structural constituent of chromatin"/>
    <property type="evidence" value="ECO:0007669"/>
    <property type="project" value="InterPro"/>
</dbReference>
<evidence type="ECO:0000256" key="1">
    <source>
        <dbReference type="ARBA" id="ARBA00010529"/>
    </source>
</evidence>
<keyword evidence="2" id="KW-0238">DNA-binding</keyword>
<evidence type="ECO:0008006" key="6">
    <source>
        <dbReference type="Google" id="ProtNLM"/>
    </source>
</evidence>
<dbReference type="HOGENOM" id="CLU_956165_0_0_12"/>
<dbReference type="Gene3D" id="4.10.520.10">
    <property type="entry name" value="IHF-like DNA-binding proteins"/>
    <property type="match status" value="1"/>
</dbReference>
<reference key="1">
    <citation type="submission" date="2009-08" db="EMBL/GenBank/DDBJ databases">
        <title>The genome sequence of Spirochaeta thermophila DSM6192.</title>
        <authorList>
            <person name="Angelov A."/>
            <person name="Mientus M."/>
            <person name="Wittenberg S."/>
            <person name="Lehmann R."/>
            <person name="Liesegang H."/>
            <person name="Daniel R."/>
            <person name="Liebl W."/>
        </authorList>
    </citation>
    <scope>NUCLEOTIDE SEQUENCE</scope>
    <source>
        <strain>DSM 6192</strain>
    </source>
</reference>
<protein>
    <recommendedName>
        <fullName evidence="6">Histone family protein DNA-binding protein</fullName>
    </recommendedName>
</protein>
<accession>E0RRF1</accession>
<dbReference type="Proteomes" id="UP000001296">
    <property type="component" value="Chromosome"/>
</dbReference>
<dbReference type="CDD" id="cd00591">
    <property type="entry name" value="HU_IHF"/>
    <property type="match status" value="1"/>
</dbReference>
<proteinExistence type="inferred from homology"/>
<evidence type="ECO:0000313" key="5">
    <source>
        <dbReference type="Proteomes" id="UP000001296"/>
    </source>
</evidence>
<dbReference type="PaxDb" id="665571-STHERM_c06940"/>
<dbReference type="KEGG" id="sta:STHERM_c06940"/>
<dbReference type="GO" id="GO:0003677">
    <property type="term" value="F:DNA binding"/>
    <property type="evidence" value="ECO:0007669"/>
    <property type="project" value="UniProtKB-KW"/>
</dbReference>
<evidence type="ECO:0000313" key="4">
    <source>
        <dbReference type="EMBL" id="ADN01652.1"/>
    </source>
</evidence>
<dbReference type="SMART" id="SM00411">
    <property type="entry name" value="BHL"/>
    <property type="match status" value="1"/>
</dbReference>
<dbReference type="Pfam" id="PF00216">
    <property type="entry name" value="Bac_DNA_binding"/>
    <property type="match status" value="1"/>
</dbReference>
<dbReference type="RefSeq" id="WP_013313493.1">
    <property type="nucleotide sequence ID" value="NC_014484.1"/>
</dbReference>
<reference evidence="4 5" key="2">
    <citation type="journal article" date="2010" name="J. Bacteriol.">
        <title>Genome sequence of the polysaccharide-degrading, thermophilic anaerobe Spirochaeta thermophila DSM 6192.</title>
        <authorList>
            <person name="Angelov A."/>
            <person name="Liebl S."/>
            <person name="Ballschmiter M."/>
            <person name="Bomeke M."/>
            <person name="Lehmann R."/>
            <person name="Liesegang H."/>
            <person name="Daniel R."/>
            <person name="Liebl W."/>
        </authorList>
    </citation>
    <scope>NUCLEOTIDE SEQUENCE [LARGE SCALE GENOMIC DNA]</scope>
    <source>
        <strain evidence="5">ATCC 49972 / DSM 6192 / RI 19.B1</strain>
    </source>
</reference>
<organism evidence="4 5">
    <name type="scientific">Winmispira thermophila (strain ATCC 49972 / DSM 6192 / RI 19.B1)</name>
    <name type="common">Spirochaeta thermophila</name>
    <dbReference type="NCBI Taxonomy" id="665571"/>
    <lineage>
        <taxon>Bacteria</taxon>
        <taxon>Pseudomonadati</taxon>
        <taxon>Spirochaetota</taxon>
        <taxon>Spirochaetia</taxon>
        <taxon>Winmispirales</taxon>
        <taxon>Winmispiraceae</taxon>
        <taxon>Winmispira</taxon>
    </lineage>
</organism>
<dbReference type="InterPro" id="IPR000119">
    <property type="entry name" value="Hist_DNA-bd"/>
</dbReference>
<comment type="similarity">
    <text evidence="1 3">Belongs to the bacterial histone-like protein family.</text>
</comment>
<dbReference type="AlphaFoldDB" id="E0RRF1"/>
<evidence type="ECO:0000256" key="2">
    <source>
        <dbReference type="ARBA" id="ARBA00023125"/>
    </source>
</evidence>
<dbReference type="EMBL" id="CP001698">
    <property type="protein sequence ID" value="ADN01652.1"/>
    <property type="molecule type" value="Genomic_DNA"/>
</dbReference>
<dbReference type="InterPro" id="IPR010992">
    <property type="entry name" value="IHF-like_DNA-bd_dom_sf"/>
</dbReference>
<sequence length="291" mass="32816">MNAFDRLPYEIQRQIEMLLQEGNPEERDELKERYALAWEKKFQLFTSQTQSLGMQMLGRVEADDPRGLIILTYSGSLISLGPVREDRRWLEYASIKFRSDVPESIRAEDVRLAAPVEEGKTASFEGSALKQSSAVYKIAVCDPSLAPAEQERRVREATIYLTNGFVKINRSTMPATPTEIDHFTLRTITSYLSRRHDLPRKVVKELLADYLTLVEAGVLMGERVRLGTLGSFSLTVRPPRKARVMRHPATGGEILVPARPALAVPRFKPSRSFKEKAASVDISPLNPEEES</sequence>
<dbReference type="eggNOG" id="COG0776">
    <property type="taxonomic scope" value="Bacteria"/>
</dbReference>